<dbReference type="SUPFAM" id="SSF55811">
    <property type="entry name" value="Nudix"/>
    <property type="match status" value="1"/>
</dbReference>
<evidence type="ECO:0000256" key="1">
    <source>
        <dbReference type="ARBA" id="ARBA00001946"/>
    </source>
</evidence>
<comment type="similarity">
    <text evidence="2 4">Belongs to the Nudix hydrolase family.</text>
</comment>
<dbReference type="CDD" id="cd02883">
    <property type="entry name" value="NUDIX_Hydrolase"/>
    <property type="match status" value="1"/>
</dbReference>
<dbReference type="PRINTS" id="PR00502">
    <property type="entry name" value="NUDIXFAMILY"/>
</dbReference>
<dbReference type="InterPro" id="IPR020476">
    <property type="entry name" value="Nudix_hydrolase"/>
</dbReference>
<gene>
    <name evidence="6" type="ORF">GCM10023205_46820</name>
</gene>
<organism evidence="6 7">
    <name type="scientific">Yinghuangia aomiensis</name>
    <dbReference type="NCBI Taxonomy" id="676205"/>
    <lineage>
        <taxon>Bacteria</taxon>
        <taxon>Bacillati</taxon>
        <taxon>Actinomycetota</taxon>
        <taxon>Actinomycetes</taxon>
        <taxon>Kitasatosporales</taxon>
        <taxon>Streptomycetaceae</taxon>
        <taxon>Yinghuangia</taxon>
    </lineage>
</organism>
<proteinExistence type="inferred from homology"/>
<accession>A0ABP9HNQ6</accession>
<dbReference type="Pfam" id="PF00293">
    <property type="entry name" value="NUDIX"/>
    <property type="match status" value="1"/>
</dbReference>
<dbReference type="InterPro" id="IPR000086">
    <property type="entry name" value="NUDIX_hydrolase_dom"/>
</dbReference>
<dbReference type="Gene3D" id="3.90.79.10">
    <property type="entry name" value="Nucleoside Triphosphate Pyrophosphohydrolase"/>
    <property type="match status" value="1"/>
</dbReference>
<dbReference type="EMBL" id="BAABHS010000016">
    <property type="protein sequence ID" value="GAA4974725.1"/>
    <property type="molecule type" value="Genomic_DNA"/>
</dbReference>
<dbReference type="PANTHER" id="PTHR43046">
    <property type="entry name" value="GDP-MANNOSE MANNOSYL HYDROLASE"/>
    <property type="match status" value="1"/>
</dbReference>
<reference evidence="7" key="1">
    <citation type="journal article" date="2019" name="Int. J. Syst. Evol. Microbiol.">
        <title>The Global Catalogue of Microorganisms (GCM) 10K type strain sequencing project: providing services to taxonomists for standard genome sequencing and annotation.</title>
        <authorList>
            <consortium name="The Broad Institute Genomics Platform"/>
            <consortium name="The Broad Institute Genome Sequencing Center for Infectious Disease"/>
            <person name="Wu L."/>
            <person name="Ma J."/>
        </authorList>
    </citation>
    <scope>NUCLEOTIDE SEQUENCE [LARGE SCALE GENOMIC DNA]</scope>
    <source>
        <strain evidence="7">JCM 17986</strain>
    </source>
</reference>
<evidence type="ECO:0000313" key="6">
    <source>
        <dbReference type="EMBL" id="GAA4974725.1"/>
    </source>
</evidence>
<keyword evidence="3 4" id="KW-0378">Hydrolase</keyword>
<comment type="cofactor">
    <cofactor evidence="1">
        <name>Mg(2+)</name>
        <dbReference type="ChEBI" id="CHEBI:18420"/>
    </cofactor>
</comment>
<evidence type="ECO:0000256" key="4">
    <source>
        <dbReference type="RuleBase" id="RU003476"/>
    </source>
</evidence>
<evidence type="ECO:0000256" key="3">
    <source>
        <dbReference type="ARBA" id="ARBA00022801"/>
    </source>
</evidence>
<dbReference type="RefSeq" id="WP_345677579.1">
    <property type="nucleotide sequence ID" value="NZ_BAABHS010000016.1"/>
</dbReference>
<feature type="domain" description="Nudix hydrolase" evidence="5">
    <location>
        <begin position="17"/>
        <end position="170"/>
    </location>
</feature>
<keyword evidence="7" id="KW-1185">Reference proteome</keyword>
<dbReference type="PROSITE" id="PS51462">
    <property type="entry name" value="NUDIX"/>
    <property type="match status" value="1"/>
</dbReference>
<evidence type="ECO:0000313" key="7">
    <source>
        <dbReference type="Proteomes" id="UP001500466"/>
    </source>
</evidence>
<dbReference type="InterPro" id="IPR015797">
    <property type="entry name" value="NUDIX_hydrolase-like_dom_sf"/>
</dbReference>
<dbReference type="PANTHER" id="PTHR43046:SF14">
    <property type="entry name" value="MUTT_NUDIX FAMILY PROTEIN"/>
    <property type="match status" value="1"/>
</dbReference>
<sequence length="188" mass="19495">MTARVLVAGTVPWLALPHRMEVVVCDAVPDGFAVTTAFTLVVDAVGRTLVTRVAVPGRVWEVPGGHLEPGESPCEGAARELAEETGLELPLDALRLFGGQTIELLDAPPPGHRYPARDFLAFHTARLDGVGSPTAPPSGTEAVEAAWLSPDEVAARCAGAAWLPLHAALVAHVGVPSAGESPSEPPQV</sequence>
<dbReference type="Proteomes" id="UP001500466">
    <property type="component" value="Unassembled WGS sequence"/>
</dbReference>
<dbReference type="PROSITE" id="PS00893">
    <property type="entry name" value="NUDIX_BOX"/>
    <property type="match status" value="1"/>
</dbReference>
<protein>
    <recommendedName>
        <fullName evidence="5">Nudix hydrolase domain-containing protein</fullName>
    </recommendedName>
</protein>
<name>A0ABP9HNQ6_9ACTN</name>
<dbReference type="InterPro" id="IPR020084">
    <property type="entry name" value="NUDIX_hydrolase_CS"/>
</dbReference>
<evidence type="ECO:0000259" key="5">
    <source>
        <dbReference type="PROSITE" id="PS51462"/>
    </source>
</evidence>
<evidence type="ECO:0000256" key="2">
    <source>
        <dbReference type="ARBA" id="ARBA00005582"/>
    </source>
</evidence>
<comment type="caution">
    <text evidence="6">The sequence shown here is derived from an EMBL/GenBank/DDBJ whole genome shotgun (WGS) entry which is preliminary data.</text>
</comment>